<dbReference type="Proteomes" id="UP000275012">
    <property type="component" value="Unassembled WGS sequence"/>
</dbReference>
<evidence type="ECO:0000256" key="1">
    <source>
        <dbReference type="SAM" id="MobiDB-lite"/>
    </source>
</evidence>
<protein>
    <recommendedName>
        <fullName evidence="5">Cell envelope integrity protein TolA</fullName>
    </recommendedName>
</protein>
<evidence type="ECO:0000256" key="2">
    <source>
        <dbReference type="SAM" id="SignalP"/>
    </source>
</evidence>
<reference evidence="3 4" key="1">
    <citation type="submission" date="2018-10" db="EMBL/GenBank/DDBJ databases">
        <title>Proposal of Lysobacter pythonis sp. nov. isolated from royal pythons (Python regius).</title>
        <authorList>
            <person name="Hans-Juergen B."/>
            <person name="Huptas C."/>
            <person name="Sandra B."/>
            <person name="Igor L."/>
            <person name="Joachim S."/>
            <person name="Siegfried S."/>
            <person name="Mareike W."/>
            <person name="Peter K."/>
        </authorList>
    </citation>
    <scope>NUCLEOTIDE SEQUENCE [LARGE SCALE GENOMIC DNA]</scope>
    <source>
        <strain evidence="3 4">4284/11</strain>
    </source>
</reference>
<dbReference type="RefSeq" id="WP_122102372.1">
    <property type="nucleotide sequence ID" value="NZ_RFLY01000020.1"/>
</dbReference>
<organism evidence="3 4">
    <name type="scientific">Solilutibacter pythonis</name>
    <dbReference type="NCBI Taxonomy" id="2483112"/>
    <lineage>
        <taxon>Bacteria</taxon>
        <taxon>Pseudomonadati</taxon>
        <taxon>Pseudomonadota</taxon>
        <taxon>Gammaproteobacteria</taxon>
        <taxon>Lysobacterales</taxon>
        <taxon>Lysobacteraceae</taxon>
        <taxon>Solilutibacter</taxon>
    </lineage>
</organism>
<sequence>MRIRNTVLWLAAAGAFALFAGNALAQQKQGDEPKQGSEQPPADQKAEEKKRAEAEAAKQRRAERRAARTGDEREKEEDEPLN</sequence>
<evidence type="ECO:0000313" key="3">
    <source>
        <dbReference type="EMBL" id="RMH88371.1"/>
    </source>
</evidence>
<evidence type="ECO:0008006" key="5">
    <source>
        <dbReference type="Google" id="ProtNLM"/>
    </source>
</evidence>
<proteinExistence type="predicted"/>
<gene>
    <name evidence="3" type="ORF">EBB59_11920</name>
</gene>
<keyword evidence="4" id="KW-1185">Reference proteome</keyword>
<feature type="compositionally biased region" description="Basic and acidic residues" evidence="1">
    <location>
        <begin position="44"/>
        <end position="73"/>
    </location>
</feature>
<keyword evidence="2" id="KW-0732">Signal</keyword>
<dbReference type="EMBL" id="RFLY01000020">
    <property type="protein sequence ID" value="RMH88371.1"/>
    <property type="molecule type" value="Genomic_DNA"/>
</dbReference>
<dbReference type="AlphaFoldDB" id="A0A3M2HF58"/>
<feature type="region of interest" description="Disordered" evidence="1">
    <location>
        <begin position="25"/>
        <end position="82"/>
    </location>
</feature>
<accession>A0A3M2HF58</accession>
<name>A0A3M2HF58_9GAMM</name>
<evidence type="ECO:0000313" key="4">
    <source>
        <dbReference type="Proteomes" id="UP000275012"/>
    </source>
</evidence>
<feature type="signal peptide" evidence="2">
    <location>
        <begin position="1"/>
        <end position="25"/>
    </location>
</feature>
<comment type="caution">
    <text evidence="3">The sequence shown here is derived from an EMBL/GenBank/DDBJ whole genome shotgun (WGS) entry which is preliminary data.</text>
</comment>
<feature type="chain" id="PRO_5018175506" description="Cell envelope integrity protein TolA" evidence="2">
    <location>
        <begin position="26"/>
        <end position="82"/>
    </location>
</feature>